<dbReference type="EMBL" id="CP003837">
    <property type="protein sequence ID" value="AGH46823.1"/>
    <property type="molecule type" value="Genomic_DNA"/>
</dbReference>
<sequence length="58" mass="6654">MILEQAKGTLPKICCLMCAMEYPLHFCSLFTSFADLIRNFKLIFLENGGYANYDKVAR</sequence>
<proteinExistence type="predicted"/>
<evidence type="ECO:0000313" key="1">
    <source>
        <dbReference type="EMBL" id="AGH46823.1"/>
    </source>
</evidence>
<evidence type="ECO:0000313" key="2">
    <source>
        <dbReference type="Proteomes" id="UP000011864"/>
    </source>
</evidence>
<dbReference type="Proteomes" id="UP000011864">
    <property type="component" value="Chromosome"/>
</dbReference>
<dbReference type="AlphaFoldDB" id="M4RVX4"/>
<dbReference type="KEGG" id="gps:C427_4724"/>
<dbReference type="HOGENOM" id="CLU_2975216_0_0_6"/>
<protein>
    <submittedName>
        <fullName evidence="1">Uncharacterized protein</fullName>
    </submittedName>
</protein>
<reference evidence="1 2" key="1">
    <citation type="journal article" date="2013" name="Genome Announc.">
        <title>Complete Genome Sequence of Glaciecola psychrophila Strain 170T.</title>
        <authorList>
            <person name="Yin J."/>
            <person name="Chen J."/>
            <person name="Liu G."/>
            <person name="Yu Y."/>
            <person name="Song L."/>
            <person name="Wang X."/>
            <person name="Qu X."/>
        </authorList>
    </citation>
    <scope>NUCLEOTIDE SEQUENCE [LARGE SCALE GENOMIC DNA]</scope>
    <source>
        <strain evidence="1 2">170</strain>
    </source>
</reference>
<dbReference type="STRING" id="1129794.C427_4724"/>
<gene>
    <name evidence="1" type="ORF">C427_4724</name>
</gene>
<organism evidence="1 2">
    <name type="scientific">Paraglaciecola psychrophila 170</name>
    <dbReference type="NCBI Taxonomy" id="1129794"/>
    <lineage>
        <taxon>Bacteria</taxon>
        <taxon>Pseudomonadati</taxon>
        <taxon>Pseudomonadota</taxon>
        <taxon>Gammaproteobacteria</taxon>
        <taxon>Alteromonadales</taxon>
        <taxon>Alteromonadaceae</taxon>
        <taxon>Paraglaciecola</taxon>
    </lineage>
</organism>
<dbReference type="PATRIC" id="fig|1129794.4.peg.4704"/>
<keyword evidence="2" id="KW-1185">Reference proteome</keyword>
<accession>M4RVX4</accession>
<name>M4RVX4_9ALTE</name>